<sequence>MQFYLQPQAQFTYLGVNGGFTDSEGRRSGCSAAVSGKSAPAFGQKPVLLCVTVSIFSLLPLLMFCTGQNLSAWKWTAKNRRWQAGRRSKGGLALKPVGKAICPHASDTAKGRTATKKPHCRSNGCFDAPGNVLTHRRHTCTAPCAAPQTDPNPAAQKGGA</sequence>
<proteinExistence type="predicted"/>
<evidence type="ECO:0000313" key="1">
    <source>
        <dbReference type="EMBL" id="SBN06890.1"/>
    </source>
</evidence>
<dbReference type="Proteomes" id="UP000239837">
    <property type="component" value="Chromosome"/>
</dbReference>
<dbReference type="EMBL" id="LT591897">
    <property type="protein sequence ID" value="SBQ22735.1"/>
    <property type="molecule type" value="Genomic_DNA"/>
</dbReference>
<gene>
    <name evidence="1" type="primary">vapA</name>
    <name evidence="1" type="ORF">WHOF_01105</name>
    <name evidence="2" type="ORF">WHOF_01960C</name>
</gene>
<accession>A0AB74EAN8</accession>
<protein>
    <submittedName>
        <fullName evidence="1">Aida-related Type V secretory pathway adhesin</fullName>
    </submittedName>
</protein>
<dbReference type="AlphaFoldDB" id="A0AB74EAN8"/>
<name>A0AB74EAN8_NEIGO</name>
<organism evidence="1">
    <name type="scientific">Neisseria gonorrhoeae</name>
    <dbReference type="NCBI Taxonomy" id="485"/>
    <lineage>
        <taxon>Bacteria</taxon>
        <taxon>Pseudomonadati</taxon>
        <taxon>Pseudomonadota</taxon>
        <taxon>Betaproteobacteria</taxon>
        <taxon>Neisseriales</taxon>
        <taxon>Neisseriaceae</taxon>
        <taxon>Neisseria</taxon>
    </lineage>
</organism>
<reference evidence="1" key="1">
    <citation type="submission" date="2016-05" db="EMBL/GenBank/DDBJ databases">
        <authorList>
            <consortium name="Pathogen Informatics"/>
        </authorList>
    </citation>
    <scope>NUCLEOTIDE SEQUENCE</scope>
    <source>
        <strain evidence="1">WHO F</strain>
    </source>
</reference>
<dbReference type="EMBL" id="FLKW01000011">
    <property type="protein sequence ID" value="SBN06890.1"/>
    <property type="molecule type" value="Genomic_DNA"/>
</dbReference>
<evidence type="ECO:0000313" key="2">
    <source>
        <dbReference type="EMBL" id="SBQ22735.1"/>
    </source>
</evidence>